<dbReference type="Pfam" id="PF03537">
    <property type="entry name" value="Glyco_hydro_114"/>
    <property type="match status" value="1"/>
</dbReference>
<protein>
    <recommendedName>
        <fullName evidence="2">Glycoside-hydrolase family GH114 TIM-barrel domain-containing protein</fullName>
    </recommendedName>
</protein>
<dbReference type="InterPro" id="IPR013785">
    <property type="entry name" value="Aldolase_TIM"/>
</dbReference>
<evidence type="ECO:0000313" key="3">
    <source>
        <dbReference type="EMBL" id="EES53937.1"/>
    </source>
</evidence>
<dbReference type="InterPro" id="IPR017853">
    <property type="entry name" value="GH"/>
</dbReference>
<feature type="chain" id="PRO_5002965509" description="Glycoside-hydrolase family GH114 TIM-barrel domain-containing protein" evidence="1">
    <location>
        <begin position="23"/>
        <end position="296"/>
    </location>
</feature>
<proteinExistence type="predicted"/>
<dbReference type="Proteomes" id="UP000009374">
    <property type="component" value="Unassembled WGS sequence"/>
</dbReference>
<sequence>MRVRGGLLLTLLVFALSSCLSTAPPRKEGGEKNFRYVVYYGDALQPSLMGEADWAIVSDTYPLPPADPARSRRPLYLAYLSVGEVDRDGPIARILSKAPDGGRGVYLSKNAFWNSHVADIRNPVFRSALFERVERDLQKGFSGLFLDTLDSPLDYEERHPRKGAGLRSALVSFVETLHATYPRLVIVGNRGFPILPALAPSLSGVLFEDFCTRYSERQRRYVRVDRRERELLLDDIRRAKAKNPNLRLLALDYDDPAHPGLSRGCGRLALSEGFSHYVSDWQLLRPVPSIRTEPPR</sequence>
<gene>
    <name evidence="3" type="ORF">UBAL3_44810074</name>
</gene>
<reference evidence="3 4" key="1">
    <citation type="journal article" date="2009" name="Appl. Environ. Microbiol.">
        <title>Community genomic and proteomic analyses of chemoautotrophic iron-oxidizing "Leptospirillum rubarum" (Group II) and "Leptospirillum ferrodiazotrophum" (Group III) bacteria in acid mine drainage biofilms.</title>
        <authorList>
            <person name="Goltsman D.S."/>
            <person name="Denef V.J."/>
            <person name="Singer S.W."/>
            <person name="VerBerkmoes N.C."/>
            <person name="Lefsrud M."/>
            <person name="Mueller R.S."/>
            <person name="Dick G.J."/>
            <person name="Sun C.L."/>
            <person name="Wheeler K.E."/>
            <person name="Zemla A."/>
            <person name="Baker B.J."/>
            <person name="Hauser L."/>
            <person name="Land M."/>
            <person name="Shah M.B."/>
            <person name="Thelen M.P."/>
            <person name="Hettich R.L."/>
            <person name="Banfield J.F."/>
        </authorList>
    </citation>
    <scope>NUCLEOTIDE SEQUENCE [LARGE SCALE GENOMIC DNA]</scope>
</reference>
<evidence type="ECO:0000256" key="1">
    <source>
        <dbReference type="SAM" id="SignalP"/>
    </source>
</evidence>
<feature type="signal peptide" evidence="1">
    <location>
        <begin position="1"/>
        <end position="22"/>
    </location>
</feature>
<keyword evidence="1" id="KW-0732">Signal</keyword>
<accession>C6HU09</accession>
<evidence type="ECO:0000313" key="4">
    <source>
        <dbReference type="Proteomes" id="UP000009374"/>
    </source>
</evidence>
<dbReference type="Gene3D" id="3.20.20.70">
    <property type="entry name" value="Aldolase class I"/>
    <property type="match status" value="1"/>
</dbReference>
<dbReference type="InterPro" id="IPR004352">
    <property type="entry name" value="GH114_TIM-barrel"/>
</dbReference>
<dbReference type="PROSITE" id="PS51257">
    <property type="entry name" value="PROKAR_LIPOPROTEIN"/>
    <property type="match status" value="1"/>
</dbReference>
<dbReference type="AlphaFoldDB" id="C6HU09"/>
<dbReference type="EMBL" id="GG693852">
    <property type="protein sequence ID" value="EES53937.1"/>
    <property type="molecule type" value="Genomic_DNA"/>
</dbReference>
<name>C6HU09_9BACT</name>
<feature type="domain" description="Glycoside-hydrolase family GH114 TIM-barrel" evidence="2">
    <location>
        <begin position="72"/>
        <end position="283"/>
    </location>
</feature>
<evidence type="ECO:0000259" key="2">
    <source>
        <dbReference type="Pfam" id="PF03537"/>
    </source>
</evidence>
<dbReference type="PANTHER" id="PTHR35882:SF2">
    <property type="entry name" value="PELA"/>
    <property type="match status" value="1"/>
</dbReference>
<organism evidence="3 4">
    <name type="scientific">Leptospirillum ferrodiazotrophum</name>
    <dbReference type="NCBI Taxonomy" id="412449"/>
    <lineage>
        <taxon>Bacteria</taxon>
        <taxon>Pseudomonadati</taxon>
        <taxon>Nitrospirota</taxon>
        <taxon>Nitrospiria</taxon>
        <taxon>Nitrospirales</taxon>
        <taxon>Nitrospiraceae</taxon>
        <taxon>Leptospirillum</taxon>
    </lineage>
</organism>
<dbReference type="PANTHER" id="PTHR35882">
    <property type="entry name" value="PELA"/>
    <property type="match status" value="1"/>
</dbReference>
<keyword evidence="4" id="KW-1185">Reference proteome</keyword>
<dbReference type="SUPFAM" id="SSF51445">
    <property type="entry name" value="(Trans)glycosidases"/>
    <property type="match status" value="1"/>
</dbReference>